<dbReference type="InterPro" id="IPR037445">
    <property type="entry name" value="MAGE"/>
</dbReference>
<evidence type="ECO:0000313" key="3">
    <source>
        <dbReference type="EMBL" id="TKC52855.1"/>
    </source>
</evidence>
<protein>
    <recommendedName>
        <fullName evidence="2">MAGE domain-containing protein</fullName>
    </recommendedName>
</protein>
<dbReference type="GO" id="GO:0000122">
    <property type="term" value="P:negative regulation of transcription by RNA polymerase II"/>
    <property type="evidence" value="ECO:0007669"/>
    <property type="project" value="TreeGrafter"/>
</dbReference>
<accession>A0A4U1FRE2</accession>
<dbReference type="PANTHER" id="PTHR11736:SF61">
    <property type="entry name" value="MELANOMA-ASSOCIATED ANTIGEN F1"/>
    <property type="match status" value="1"/>
</dbReference>
<dbReference type="PANTHER" id="PTHR11736">
    <property type="entry name" value="MELANOMA-ASSOCIATED ANTIGEN MAGE ANTIGEN"/>
    <property type="match status" value="1"/>
</dbReference>
<dbReference type="Gene3D" id="1.10.10.1200">
    <property type="entry name" value="MAGE homology domain, winged helix WH1 motif"/>
    <property type="match status" value="1"/>
</dbReference>
<dbReference type="EMBL" id="RWIC01000019">
    <property type="protein sequence ID" value="TKC52855.1"/>
    <property type="molecule type" value="Genomic_DNA"/>
</dbReference>
<feature type="domain" description="MAGE" evidence="2">
    <location>
        <begin position="67"/>
        <end position="146"/>
    </location>
</feature>
<dbReference type="InterPro" id="IPR002190">
    <property type="entry name" value="MHD_dom"/>
</dbReference>
<comment type="caution">
    <text evidence="3">The sequence shown here is derived from an EMBL/GenBank/DDBJ whole genome shotgun (WGS) entry which is preliminary data.</text>
</comment>
<organism evidence="3 4">
    <name type="scientific">Monodon monoceros</name>
    <name type="common">Narwhal</name>
    <name type="synonym">Ceratodon monodon</name>
    <dbReference type="NCBI Taxonomy" id="40151"/>
    <lineage>
        <taxon>Eukaryota</taxon>
        <taxon>Metazoa</taxon>
        <taxon>Chordata</taxon>
        <taxon>Craniata</taxon>
        <taxon>Vertebrata</taxon>
        <taxon>Euteleostomi</taxon>
        <taxon>Mammalia</taxon>
        <taxon>Eutheria</taxon>
        <taxon>Laurasiatheria</taxon>
        <taxon>Artiodactyla</taxon>
        <taxon>Whippomorpha</taxon>
        <taxon>Cetacea</taxon>
        <taxon>Odontoceti</taxon>
        <taxon>Monodontidae</taxon>
        <taxon>Monodon</taxon>
    </lineage>
</organism>
<dbReference type="AlphaFoldDB" id="A0A4U1FRE2"/>
<evidence type="ECO:0000259" key="2">
    <source>
        <dbReference type="PROSITE" id="PS50838"/>
    </source>
</evidence>
<name>A0A4U1FRE2_MONMO</name>
<dbReference type="GO" id="GO:0005634">
    <property type="term" value="C:nucleus"/>
    <property type="evidence" value="ECO:0007669"/>
    <property type="project" value="TreeGrafter"/>
</dbReference>
<reference evidence="4" key="1">
    <citation type="journal article" date="2019" name="IScience">
        <title>Narwhal Genome Reveals Long-Term Low Genetic Diversity despite Current Large Abundance Size.</title>
        <authorList>
            <person name="Westbury M.V."/>
            <person name="Petersen B."/>
            <person name="Garde E."/>
            <person name="Heide-Jorgensen M.P."/>
            <person name="Lorenzen E.D."/>
        </authorList>
    </citation>
    <scope>NUCLEOTIDE SEQUENCE [LARGE SCALE GENOMIC DNA]</scope>
</reference>
<dbReference type="SMART" id="SM01373">
    <property type="entry name" value="MAGE"/>
    <property type="match status" value="1"/>
</dbReference>
<dbReference type="InterPro" id="IPR041898">
    <property type="entry name" value="MAGE_WH1"/>
</dbReference>
<dbReference type="Pfam" id="PF01454">
    <property type="entry name" value="MAGE"/>
    <property type="match status" value="1"/>
</dbReference>
<proteinExistence type="predicted"/>
<feature type="compositionally biased region" description="Polar residues" evidence="1">
    <location>
        <begin position="9"/>
        <end position="18"/>
    </location>
</feature>
<sequence>MDGGHDSETQALTASQEVAPSPLLQESLEEDLGAVREEEAAEPSITLKGARALTAKILARRRARLRPDQTVAELVQFLLLKDRKKSPITLSEMVKYIIRDLKDLFPEIIARAAEHLRYVFGFKLQQLDRKHHTYILINKLKPLEEEEEEMAPDWVF</sequence>
<feature type="region of interest" description="Disordered" evidence="1">
    <location>
        <begin position="1"/>
        <end position="23"/>
    </location>
</feature>
<evidence type="ECO:0000313" key="4">
    <source>
        <dbReference type="Proteomes" id="UP000308365"/>
    </source>
</evidence>
<evidence type="ECO:0000256" key="1">
    <source>
        <dbReference type="SAM" id="MobiDB-lite"/>
    </source>
</evidence>
<dbReference type="PROSITE" id="PS50838">
    <property type="entry name" value="MAGE"/>
    <property type="match status" value="1"/>
</dbReference>
<dbReference type="Proteomes" id="UP000308365">
    <property type="component" value="Unassembled WGS sequence"/>
</dbReference>
<gene>
    <name evidence="3" type="ORF">EI555_003437</name>
</gene>